<dbReference type="Gene3D" id="3.30.160.60">
    <property type="entry name" value="Classic Zinc Finger"/>
    <property type="match status" value="1"/>
</dbReference>
<dbReference type="PANTHER" id="PTHR30518">
    <property type="entry name" value="ENDOLYTIC MUREIN TRANSGLYCOSYLASE"/>
    <property type="match status" value="1"/>
</dbReference>
<dbReference type="NCBIfam" id="TIGR00247">
    <property type="entry name" value="endolytic transglycosylase MltG"/>
    <property type="match status" value="1"/>
</dbReference>
<comment type="similarity">
    <text evidence="7">Belongs to the transglycosylase MltG family.</text>
</comment>
<dbReference type="EC" id="4.2.2.29" evidence="7"/>
<keyword evidence="4 7" id="KW-0472">Membrane</keyword>
<evidence type="ECO:0000256" key="8">
    <source>
        <dbReference type="SAM" id="MobiDB-lite"/>
    </source>
</evidence>
<dbReference type="Pfam" id="PF02618">
    <property type="entry name" value="YceG"/>
    <property type="match status" value="1"/>
</dbReference>
<dbReference type="HAMAP" id="MF_02065">
    <property type="entry name" value="MltG"/>
    <property type="match status" value="1"/>
</dbReference>
<dbReference type="GO" id="GO:0008932">
    <property type="term" value="F:lytic endotransglycosylase activity"/>
    <property type="evidence" value="ECO:0007669"/>
    <property type="project" value="UniProtKB-UniRule"/>
</dbReference>
<gene>
    <name evidence="7" type="primary">mltG</name>
    <name evidence="9" type="ORF">DFO65_107147</name>
</gene>
<keyword evidence="3 7" id="KW-1133">Transmembrane helix</keyword>
<protein>
    <recommendedName>
        <fullName evidence="7">Endolytic murein transglycosylase</fullName>
        <ecNumber evidence="7">4.2.2.29</ecNumber>
    </recommendedName>
    <alternativeName>
        <fullName evidence="7">Peptidoglycan lytic transglycosylase</fullName>
    </alternativeName>
    <alternativeName>
        <fullName evidence="7">Peptidoglycan polymerization terminase</fullName>
    </alternativeName>
</protein>
<evidence type="ECO:0000256" key="3">
    <source>
        <dbReference type="ARBA" id="ARBA00022989"/>
    </source>
</evidence>
<organism evidence="9 10">
    <name type="scientific">Brevibacterium celere</name>
    <dbReference type="NCBI Taxonomy" id="225845"/>
    <lineage>
        <taxon>Bacteria</taxon>
        <taxon>Bacillati</taxon>
        <taxon>Actinomycetota</taxon>
        <taxon>Actinomycetes</taxon>
        <taxon>Micrococcales</taxon>
        <taxon>Brevibacteriaceae</taxon>
        <taxon>Brevibacterium</taxon>
    </lineage>
</organism>
<comment type="function">
    <text evidence="7">Functions as a peptidoglycan terminase that cleaves nascent peptidoglycan strands endolytically to terminate their elongation.</text>
</comment>
<accession>A0A366IIZ1</accession>
<feature type="compositionally biased region" description="Low complexity" evidence="8">
    <location>
        <begin position="29"/>
        <end position="69"/>
    </location>
</feature>
<evidence type="ECO:0000313" key="9">
    <source>
        <dbReference type="EMBL" id="RBP70825.1"/>
    </source>
</evidence>
<evidence type="ECO:0000256" key="7">
    <source>
        <dbReference type="HAMAP-Rule" id="MF_02065"/>
    </source>
</evidence>
<dbReference type="GO" id="GO:0009252">
    <property type="term" value="P:peptidoglycan biosynthetic process"/>
    <property type="evidence" value="ECO:0007669"/>
    <property type="project" value="UniProtKB-UniRule"/>
</dbReference>
<proteinExistence type="inferred from homology"/>
<dbReference type="GO" id="GO:0005886">
    <property type="term" value="C:plasma membrane"/>
    <property type="evidence" value="ECO:0007669"/>
    <property type="project" value="UniProtKB-SubCell"/>
</dbReference>
<feature type="site" description="Important for catalytic activity" evidence="7">
    <location>
        <position position="310"/>
    </location>
</feature>
<reference evidence="9 10" key="1">
    <citation type="submission" date="2018-06" db="EMBL/GenBank/DDBJ databases">
        <title>Freshwater and sediment microbial communities from various areas in North America, analyzing microbe dynamics in response to fracking.</title>
        <authorList>
            <person name="Lamendella R."/>
        </authorList>
    </citation>
    <scope>NUCLEOTIDE SEQUENCE [LARGE SCALE GENOMIC DNA]</scope>
    <source>
        <strain evidence="9 10">3b_TX</strain>
    </source>
</reference>
<dbReference type="EMBL" id="QNSB01000007">
    <property type="protein sequence ID" value="RBP70825.1"/>
    <property type="molecule type" value="Genomic_DNA"/>
</dbReference>
<dbReference type="CDD" id="cd08010">
    <property type="entry name" value="MltG_like"/>
    <property type="match status" value="1"/>
</dbReference>
<feature type="region of interest" description="Disordered" evidence="8">
    <location>
        <begin position="360"/>
        <end position="389"/>
    </location>
</feature>
<comment type="catalytic activity">
    <reaction evidence="7">
        <text>a peptidoglycan chain = a peptidoglycan chain with N-acetyl-1,6-anhydromuramyl-[peptide] at the reducing end + a peptidoglycan chain with N-acetylglucosamine at the non-reducing end.</text>
        <dbReference type="EC" id="4.2.2.29"/>
    </reaction>
</comment>
<keyword evidence="1 7" id="KW-1003">Cell membrane</keyword>
<comment type="caution">
    <text evidence="9">The sequence shown here is derived from an EMBL/GenBank/DDBJ whole genome shotgun (WGS) entry which is preliminary data.</text>
</comment>
<evidence type="ECO:0000256" key="2">
    <source>
        <dbReference type="ARBA" id="ARBA00022692"/>
    </source>
</evidence>
<name>A0A366IIZ1_9MICO</name>
<feature type="region of interest" description="Disordered" evidence="8">
    <location>
        <begin position="1"/>
        <end position="73"/>
    </location>
</feature>
<evidence type="ECO:0000313" key="10">
    <source>
        <dbReference type="Proteomes" id="UP000253509"/>
    </source>
</evidence>
<evidence type="ECO:0000256" key="6">
    <source>
        <dbReference type="ARBA" id="ARBA00023316"/>
    </source>
</evidence>
<evidence type="ECO:0000256" key="1">
    <source>
        <dbReference type="ARBA" id="ARBA00022475"/>
    </source>
</evidence>
<feature type="compositionally biased region" description="Pro residues" evidence="8">
    <location>
        <begin position="1"/>
        <end position="10"/>
    </location>
</feature>
<dbReference type="PANTHER" id="PTHR30518:SF2">
    <property type="entry name" value="ENDOLYTIC MUREIN TRANSGLYCOSYLASE"/>
    <property type="match status" value="1"/>
</dbReference>
<evidence type="ECO:0000256" key="4">
    <source>
        <dbReference type="ARBA" id="ARBA00023136"/>
    </source>
</evidence>
<keyword evidence="5 7" id="KW-0456">Lyase</keyword>
<evidence type="ECO:0000256" key="5">
    <source>
        <dbReference type="ARBA" id="ARBA00023239"/>
    </source>
</evidence>
<keyword evidence="10" id="KW-1185">Reference proteome</keyword>
<dbReference type="RefSeq" id="WP_245940669.1">
    <property type="nucleotide sequence ID" value="NZ_QNSB01000007.1"/>
</dbReference>
<keyword evidence="6 7" id="KW-0961">Cell wall biogenesis/degradation</keyword>
<comment type="subcellular location">
    <subcellularLocation>
        <location evidence="7">Cell membrane</location>
        <topology evidence="7">Single-pass membrane protein</topology>
    </subcellularLocation>
</comment>
<dbReference type="Gene3D" id="3.30.1490.480">
    <property type="entry name" value="Endolytic murein transglycosylase"/>
    <property type="match status" value="1"/>
</dbReference>
<sequence>MSPFPGPPSDSEPDPETRRETTGADAQDPRAGAGSDAAGAGTPSPGARAESDPTAPDDAPGSADAPAVPGFGADAGLSRAELKARKRRRMLRRRRTTVIVTLCVLVFGFGGFFAVKSAGGAVSDLFGPKGDYEGQGTSEVTLEIPPGASARSVANQFVEAGVIMNSEPFLDEIERRDVTIKAGPVIMREKMSAEAAVDALVDPIKPPTITIAEGRRIDQIKATMIESGMSAEAVDQAIDGKKPKDYGLDVDAPSLEGYLYPATYDLGESKTAEAIVSEMVDKTAAELEGADIALDDANRVLTLASLVEIESPGDEETRKKVARVFLNRISEDSETGQLLQSDATVAYIHGARADLTTTAEERKSDSPYNTYKHKGLPPGPINSPSAGAVDAALNPADGPWQFFVATNPDTGETKFAETYEEHRKNVEVYREWLREHRGEN</sequence>
<dbReference type="GO" id="GO:0071555">
    <property type="term" value="P:cell wall organization"/>
    <property type="evidence" value="ECO:0007669"/>
    <property type="project" value="UniProtKB-KW"/>
</dbReference>
<feature type="transmembrane region" description="Helical" evidence="7">
    <location>
        <begin position="96"/>
        <end position="115"/>
    </location>
</feature>
<dbReference type="Proteomes" id="UP000253509">
    <property type="component" value="Unassembled WGS sequence"/>
</dbReference>
<dbReference type="InterPro" id="IPR003770">
    <property type="entry name" value="MLTG-like"/>
</dbReference>
<dbReference type="AlphaFoldDB" id="A0A366IIZ1"/>
<keyword evidence="2 7" id="KW-0812">Transmembrane</keyword>